<accession>A0ABS5ELW8</accession>
<name>A0ABS5ELW8_9PROT</name>
<protein>
    <submittedName>
        <fullName evidence="1">Uncharacterized protein</fullName>
    </submittedName>
</protein>
<gene>
    <name evidence="1" type="ORF">GXW78_18145</name>
</gene>
<dbReference type="EMBL" id="JAAEDI010000019">
    <property type="protein sequence ID" value="MBR0651597.1"/>
    <property type="molecule type" value="Genomic_DNA"/>
</dbReference>
<sequence>MPYDPAPIVATILRQKRLRELRARAAAAVAASRAVAPGISYPTAAANAAAARLRADLAERLTRRLAWGATVLPTASHDGKGGVHVAIVKAEPITGKDPRTVLLSIDARGDLRSGGRAVTLSMAIREVGGSVR</sequence>
<dbReference type="Proteomes" id="UP000698752">
    <property type="component" value="Unassembled WGS sequence"/>
</dbReference>
<reference evidence="2" key="1">
    <citation type="journal article" date="2021" name="Syst. Appl. Microbiol.">
        <title>Roseomonas hellenica sp. nov., isolated from roots of wild-growing Alkanna tinctoria.</title>
        <authorList>
            <person name="Rat A."/>
            <person name="Naranjo H.D."/>
            <person name="Lebbe L."/>
            <person name="Cnockaert M."/>
            <person name="Krigas N."/>
            <person name="Grigoriadou K."/>
            <person name="Maloupa E."/>
            <person name="Willems A."/>
        </authorList>
    </citation>
    <scope>NUCLEOTIDE SEQUENCE [LARGE SCALE GENOMIC DNA]</scope>
    <source>
        <strain evidence="2">LMG 31159</strain>
    </source>
</reference>
<dbReference type="RefSeq" id="WP_211870259.1">
    <property type="nucleotide sequence ID" value="NZ_JAAEDI010000019.1"/>
</dbReference>
<proteinExistence type="predicted"/>
<keyword evidence="2" id="KW-1185">Reference proteome</keyword>
<organism evidence="1 2">
    <name type="scientific">Neoroseomonas terrae</name>
    <dbReference type="NCBI Taxonomy" id="424799"/>
    <lineage>
        <taxon>Bacteria</taxon>
        <taxon>Pseudomonadati</taxon>
        <taxon>Pseudomonadota</taxon>
        <taxon>Alphaproteobacteria</taxon>
        <taxon>Acetobacterales</taxon>
        <taxon>Acetobacteraceae</taxon>
        <taxon>Neoroseomonas</taxon>
    </lineage>
</organism>
<comment type="caution">
    <text evidence="1">The sequence shown here is derived from an EMBL/GenBank/DDBJ whole genome shotgun (WGS) entry which is preliminary data.</text>
</comment>
<evidence type="ECO:0000313" key="2">
    <source>
        <dbReference type="Proteomes" id="UP000698752"/>
    </source>
</evidence>
<evidence type="ECO:0000313" key="1">
    <source>
        <dbReference type="EMBL" id="MBR0651597.1"/>
    </source>
</evidence>